<evidence type="ECO:0000256" key="1">
    <source>
        <dbReference type="SAM" id="MobiDB-lite"/>
    </source>
</evidence>
<organism evidence="3 4">
    <name type="scientific">Lentithecium fluviatile CBS 122367</name>
    <dbReference type="NCBI Taxonomy" id="1168545"/>
    <lineage>
        <taxon>Eukaryota</taxon>
        <taxon>Fungi</taxon>
        <taxon>Dikarya</taxon>
        <taxon>Ascomycota</taxon>
        <taxon>Pezizomycotina</taxon>
        <taxon>Dothideomycetes</taxon>
        <taxon>Pleosporomycetidae</taxon>
        <taxon>Pleosporales</taxon>
        <taxon>Massarineae</taxon>
        <taxon>Lentitheciaceae</taxon>
        <taxon>Lentithecium</taxon>
    </lineage>
</organism>
<keyword evidence="4" id="KW-1185">Reference proteome</keyword>
<sequence length="287" mass="32340">MSARYTPWVWSQEHNQFYCASYNAYNQLIQYHWSSAAGGPPGGAPAPAREEPRTVPETTYPPQTGYPSASEPPGAYTPQPTPALLPWDVQETVGGDKPRRLIKTAQDGREHETLDPRYARVIADHIPFFFVRGRVFKMLWIEPAGQTNPGQTRGSTHFSVVTWGETAYAEIRRFIVVNPKGTFSQCIPIQTYRKQGALKPGLLVQDHGVVYTSIQNTPPPPLLFGEGITKQPIRVEPKGNEWLHRESRINFGKPYAVEHNVKVMEIGMVAPEHMHLLESYFESAMRT</sequence>
<dbReference type="OrthoDB" id="3559580at2759"/>
<reference evidence="3" key="1">
    <citation type="journal article" date="2020" name="Stud. Mycol.">
        <title>101 Dothideomycetes genomes: a test case for predicting lifestyles and emergence of pathogens.</title>
        <authorList>
            <person name="Haridas S."/>
            <person name="Albert R."/>
            <person name="Binder M."/>
            <person name="Bloem J."/>
            <person name="Labutti K."/>
            <person name="Salamov A."/>
            <person name="Andreopoulos B."/>
            <person name="Baker S."/>
            <person name="Barry K."/>
            <person name="Bills G."/>
            <person name="Bluhm B."/>
            <person name="Cannon C."/>
            <person name="Castanera R."/>
            <person name="Culley D."/>
            <person name="Daum C."/>
            <person name="Ezra D."/>
            <person name="Gonzalez J."/>
            <person name="Henrissat B."/>
            <person name="Kuo A."/>
            <person name="Liang C."/>
            <person name="Lipzen A."/>
            <person name="Lutzoni F."/>
            <person name="Magnuson J."/>
            <person name="Mondo S."/>
            <person name="Nolan M."/>
            <person name="Ohm R."/>
            <person name="Pangilinan J."/>
            <person name="Park H.-J."/>
            <person name="Ramirez L."/>
            <person name="Alfaro M."/>
            <person name="Sun H."/>
            <person name="Tritt A."/>
            <person name="Yoshinaga Y."/>
            <person name="Zwiers L.-H."/>
            <person name="Turgeon B."/>
            <person name="Goodwin S."/>
            <person name="Spatafora J."/>
            <person name="Crous P."/>
            <person name="Grigoriev I."/>
        </authorList>
    </citation>
    <scope>NUCLEOTIDE SEQUENCE</scope>
    <source>
        <strain evidence="3">CBS 122367</strain>
    </source>
</reference>
<proteinExistence type="predicted"/>
<dbReference type="AlphaFoldDB" id="A0A6G1IT86"/>
<dbReference type="InterPro" id="IPR046497">
    <property type="entry name" value="DUF6590"/>
</dbReference>
<feature type="region of interest" description="Disordered" evidence="1">
    <location>
        <begin position="38"/>
        <end position="78"/>
    </location>
</feature>
<evidence type="ECO:0000259" key="2">
    <source>
        <dbReference type="Pfam" id="PF20233"/>
    </source>
</evidence>
<dbReference type="Pfam" id="PF20233">
    <property type="entry name" value="DUF6590"/>
    <property type="match status" value="1"/>
</dbReference>
<feature type="domain" description="DUF6590" evidence="2">
    <location>
        <begin position="129"/>
        <end position="278"/>
    </location>
</feature>
<dbReference type="PANTHER" id="PTHR35391:SF5">
    <property type="entry name" value="DUF6590 DOMAIN-CONTAINING PROTEIN"/>
    <property type="match status" value="1"/>
</dbReference>
<dbReference type="PANTHER" id="PTHR35391">
    <property type="entry name" value="C2H2-TYPE DOMAIN-CONTAINING PROTEIN-RELATED"/>
    <property type="match status" value="1"/>
</dbReference>
<evidence type="ECO:0000313" key="3">
    <source>
        <dbReference type="EMBL" id="KAF2681467.1"/>
    </source>
</evidence>
<protein>
    <recommendedName>
        <fullName evidence="2">DUF6590 domain-containing protein</fullName>
    </recommendedName>
</protein>
<accession>A0A6G1IT86</accession>
<feature type="compositionally biased region" description="Polar residues" evidence="1">
    <location>
        <begin position="56"/>
        <end position="67"/>
    </location>
</feature>
<dbReference type="EMBL" id="MU005591">
    <property type="protein sequence ID" value="KAF2681467.1"/>
    <property type="molecule type" value="Genomic_DNA"/>
</dbReference>
<dbReference type="Proteomes" id="UP000799291">
    <property type="component" value="Unassembled WGS sequence"/>
</dbReference>
<gene>
    <name evidence="3" type="ORF">K458DRAFT_433634</name>
</gene>
<name>A0A6G1IT86_9PLEO</name>
<evidence type="ECO:0000313" key="4">
    <source>
        <dbReference type="Proteomes" id="UP000799291"/>
    </source>
</evidence>